<reference evidence="2 3" key="1">
    <citation type="submission" date="2016-06" db="EMBL/GenBank/DDBJ databases">
        <title>Evolution of pathogenesis and genome organization in the Tremellales.</title>
        <authorList>
            <person name="Cuomo C."/>
            <person name="Litvintseva A."/>
            <person name="Heitman J."/>
            <person name="Chen Y."/>
            <person name="Sun S."/>
            <person name="Springer D."/>
            <person name="Dromer F."/>
            <person name="Young S."/>
            <person name="Zeng Q."/>
            <person name="Chapman S."/>
            <person name="Gujja S."/>
            <person name="Saif S."/>
            <person name="Birren B."/>
        </authorList>
    </citation>
    <scope>NUCLEOTIDE SEQUENCE [LARGE SCALE GENOMIC DNA]</scope>
    <source>
        <strain evidence="2 3">ATCC 28783</strain>
    </source>
</reference>
<accession>A0A4Q1BTC7</accession>
<organism evidence="2 3">
    <name type="scientific">Tremella mesenterica</name>
    <name type="common">Jelly fungus</name>
    <dbReference type="NCBI Taxonomy" id="5217"/>
    <lineage>
        <taxon>Eukaryota</taxon>
        <taxon>Fungi</taxon>
        <taxon>Dikarya</taxon>
        <taxon>Basidiomycota</taxon>
        <taxon>Agaricomycotina</taxon>
        <taxon>Tremellomycetes</taxon>
        <taxon>Tremellales</taxon>
        <taxon>Tremellaceae</taxon>
        <taxon>Tremella</taxon>
    </lineage>
</organism>
<sequence length="283" mass="31359">MSKLLRPCSSSSRRHLSYITPRRLEPIFFVSHRQNASSHLIQSRSPEKGKGREVDNGYGPTPTGEAEVDDLEWDMRVAKAMLHLQDTLPLLFDPTQSSSSLFPSDIFSKNVILKLPSPLPLKISSLSGYQMAFSIARNGMQALHTNLHTSLDRMSFSPSPSFSPTLLRDTTNVSTLPKRQKQIRVLLQIYGKPRLPPHKETIWHTSSLYSFSPYSGLINLHEVETIRPLPGEGVAEWLMTHLLNLTHRAGQGEGGIPAPGGAASVTAPEIQVVRCGYSQEGKK</sequence>
<gene>
    <name evidence="2" type="ORF">M231_01474</name>
</gene>
<evidence type="ECO:0000313" key="3">
    <source>
        <dbReference type="Proteomes" id="UP000289152"/>
    </source>
</evidence>
<proteinExistence type="predicted"/>
<evidence type="ECO:0000256" key="1">
    <source>
        <dbReference type="SAM" id="MobiDB-lite"/>
    </source>
</evidence>
<dbReference type="InParanoid" id="A0A4Q1BTC7"/>
<feature type="region of interest" description="Disordered" evidence="1">
    <location>
        <begin position="38"/>
        <end position="66"/>
    </location>
</feature>
<dbReference type="EMBL" id="SDIL01000010">
    <property type="protein sequence ID" value="RXK41324.1"/>
    <property type="molecule type" value="Genomic_DNA"/>
</dbReference>
<dbReference type="STRING" id="5217.A0A4Q1BTC7"/>
<protein>
    <submittedName>
        <fullName evidence="2">Uncharacterized protein</fullName>
    </submittedName>
</protein>
<comment type="caution">
    <text evidence="2">The sequence shown here is derived from an EMBL/GenBank/DDBJ whole genome shotgun (WGS) entry which is preliminary data.</text>
</comment>
<dbReference type="Proteomes" id="UP000289152">
    <property type="component" value="Unassembled WGS sequence"/>
</dbReference>
<dbReference type="OrthoDB" id="1099063at2759"/>
<name>A0A4Q1BTC7_TREME</name>
<evidence type="ECO:0000313" key="2">
    <source>
        <dbReference type="EMBL" id="RXK41324.1"/>
    </source>
</evidence>
<dbReference type="VEuPathDB" id="FungiDB:TREMEDRAFT_57761"/>
<keyword evidence="3" id="KW-1185">Reference proteome</keyword>
<dbReference type="AlphaFoldDB" id="A0A4Q1BTC7"/>
<feature type="compositionally biased region" description="Basic and acidic residues" evidence="1">
    <location>
        <begin position="45"/>
        <end position="55"/>
    </location>
</feature>